<dbReference type="Pfam" id="PF11856">
    <property type="entry name" value="DUF3376"/>
    <property type="match status" value="1"/>
</dbReference>
<dbReference type="EMBL" id="LFML01000028">
    <property type="protein sequence ID" value="KMO98523.1"/>
    <property type="molecule type" value="Genomic_DNA"/>
</dbReference>
<keyword evidence="2" id="KW-0442">Lipid degradation</keyword>
<dbReference type="OrthoDB" id="8728704at2"/>
<feature type="active site" description="Nucleophile" evidence="2">
    <location>
        <position position="75"/>
    </location>
</feature>
<dbReference type="Pfam" id="PF01734">
    <property type="entry name" value="Patatin"/>
    <property type="match status" value="1"/>
</dbReference>
<keyword evidence="4" id="KW-1133">Transmembrane helix</keyword>
<accession>A0A0J6XUZ6</accession>
<evidence type="ECO:0000259" key="5">
    <source>
        <dbReference type="PROSITE" id="PS51635"/>
    </source>
</evidence>
<evidence type="ECO:0000256" key="2">
    <source>
        <dbReference type="PROSITE-ProRule" id="PRU01161"/>
    </source>
</evidence>
<feature type="domain" description="PNPLA" evidence="5">
    <location>
        <begin position="17"/>
        <end position="287"/>
    </location>
</feature>
<feature type="transmembrane region" description="Helical" evidence="4">
    <location>
        <begin position="1079"/>
        <end position="1101"/>
    </location>
</feature>
<evidence type="ECO:0000256" key="3">
    <source>
        <dbReference type="SAM" id="MobiDB-lite"/>
    </source>
</evidence>
<dbReference type="Proteomes" id="UP000035932">
    <property type="component" value="Unassembled WGS sequence"/>
</dbReference>
<feature type="short sequence motif" description="DGA/G" evidence="2">
    <location>
        <begin position="274"/>
        <end position="276"/>
    </location>
</feature>
<feature type="compositionally biased region" description="Basic and acidic residues" evidence="3">
    <location>
        <begin position="501"/>
        <end position="516"/>
    </location>
</feature>
<evidence type="ECO:0000256" key="4">
    <source>
        <dbReference type="SAM" id="Phobius"/>
    </source>
</evidence>
<dbReference type="RefSeq" id="WP_048475676.1">
    <property type="nucleotide sequence ID" value="NZ_JBIRUD010000022.1"/>
</dbReference>
<dbReference type="Gene3D" id="3.40.1090.10">
    <property type="entry name" value="Cytosolic phospholipase A2 catalytic domain"/>
    <property type="match status" value="1"/>
</dbReference>
<feature type="short sequence motif" description="GXSXG" evidence="2">
    <location>
        <begin position="73"/>
        <end position="77"/>
    </location>
</feature>
<dbReference type="PROSITE" id="PS51257">
    <property type="entry name" value="PROKAR_LIPOPROTEIN"/>
    <property type="match status" value="1"/>
</dbReference>
<comment type="caution">
    <text evidence="6">The sequence shown here is derived from an EMBL/GenBank/DDBJ whole genome shotgun (WGS) entry which is preliminary data.</text>
</comment>
<reference evidence="6 7" key="1">
    <citation type="submission" date="2015-06" db="EMBL/GenBank/DDBJ databases">
        <title>Recapitulation of the evolution of biosynthetic gene clusters reveals hidden chemical diversity on bacterial genomes.</title>
        <authorList>
            <person name="Cruz-Morales P."/>
            <person name="Martinez-Guerrero C."/>
            <person name="Morales-Escalante M.A."/>
            <person name="Yanez-Guerra L.A."/>
            <person name="Kopp J.F."/>
            <person name="Feldmann J."/>
            <person name="Ramos-Aboites H.E."/>
            <person name="Barona-Gomez F."/>
        </authorList>
    </citation>
    <scope>NUCLEOTIDE SEQUENCE [LARGE SCALE GENOMIC DNA]</scope>
    <source>
        <strain evidence="6 7">ATCC 31245</strain>
    </source>
</reference>
<protein>
    <recommendedName>
        <fullName evidence="5">PNPLA domain-containing protein</fullName>
    </recommendedName>
</protein>
<gene>
    <name evidence="6" type="ORF">ACS04_07120</name>
</gene>
<dbReference type="SUPFAM" id="SSF52151">
    <property type="entry name" value="FabD/lysophospholipase-like"/>
    <property type="match status" value="1"/>
</dbReference>
<feature type="transmembrane region" description="Helical" evidence="4">
    <location>
        <begin position="1026"/>
        <end position="1045"/>
    </location>
</feature>
<feature type="region of interest" description="Disordered" evidence="3">
    <location>
        <begin position="483"/>
        <end position="516"/>
    </location>
</feature>
<dbReference type="InterPro" id="IPR016035">
    <property type="entry name" value="Acyl_Trfase/lysoPLipase"/>
</dbReference>
<sequence>MSDDRPGRPSTELRLALAMRGGVSLAVWMGGACCETAALRSAAGRAPGPEAGLYTGLLRACGYEDVDIDVLAGTSAGGLNGVLLACHLVYGMPFGPGVRDVWLRLGDLEGLLRRSTPFHVPTSLMRGDEVFYEELRAALGRLLKEAPADWRPPASLRLILTATRLRPRRDLVRPTLGRPLPVGRSNAYFRFRHRTSLTDFPVDATGVAREGALNRLAYAARTSSSFPGAFEPARVYVGNGPQPVEKPPRVDMRGVSSETGYPDENLNGCAELMDGGLLDNIPVAWAVRAVAGAPAVRKADRWLLFLQPVPPFPPPPEPGTSRRVTRLVRTALKSLTVKTGSESLRDDDLELHAAEAAAQRRQAAAGVLPATLAELESTAVARRAAYAARAGAAEALRLVRLLEDPAEVTGPDALPLPAGPGPLEALDEGAGEGSTVLFARLRAASKHLAVAPGAFPGPGYSPLALARTVRLLMDWLEAWESRPRARDAEPGEAGAAHARRAGTERAEAQRAKAERAEAERAEADLAEGYRRRLFACRAAVATLTAARDRLLLDRYRSALGQGVLPSDATAPFGEASRLLGALLPKGPEPGDPAVEWERWAADLATAVTGGALPPAPESDAAPGPGPGRVPPGFRRLWEGLAELAGEIGLHLVPDVEGYEALHAAARGAGPMAGALAYAEVLLGPLRPDPLAEAPDIRFHTVSAANTSWATRRVLEEVDQNSPKDMVRAKLSGNQLNNFAAFLSARWRMSDWTWGRLDGAASLVSVVATDERLEELFRGTDTRDHAALGRKIAERTGLGAVFLEHWAQDVVAHGSRDPHDRARDVLTAVRQHEILREELPFLAALNGKGFRSGNRPPDRPSNPPALTAPQEFEAGLESFRAIGAEEVGTLLRARDPRRAALRAGLLAWPALQPTGKAGARVVQGVLGVLKPLAYLPFLVGVLAPLWGLIAAVLMWTGVAYCAGQWSSLLAHVPVCLYAMVALAALVRQRIRPARLRVPLLLLALAGPPVALWQLRGLHPRGAGGGPGTALIVGVCFALAAAAVLYVGTDRWWLLPGAALFAGVIAALIRTGRLAEAAPGGWWAALTLYAVLFWVTFVLPWLYPRERTAPT</sequence>
<keyword evidence="2" id="KW-0378">Hydrolase</keyword>
<dbReference type="GO" id="GO:0016042">
    <property type="term" value="P:lipid catabolic process"/>
    <property type="evidence" value="ECO:0007669"/>
    <property type="project" value="UniProtKB-UniRule"/>
</dbReference>
<feature type="region of interest" description="Disordered" evidence="3">
    <location>
        <begin position="608"/>
        <end position="630"/>
    </location>
</feature>
<dbReference type="GO" id="GO:0016787">
    <property type="term" value="F:hydrolase activity"/>
    <property type="evidence" value="ECO:0007669"/>
    <property type="project" value="UniProtKB-UniRule"/>
</dbReference>
<dbReference type="STRING" id="66430.ACS04_07120"/>
<evidence type="ECO:0000256" key="1">
    <source>
        <dbReference type="ARBA" id="ARBA00023098"/>
    </source>
</evidence>
<feature type="transmembrane region" description="Helical" evidence="4">
    <location>
        <begin position="931"/>
        <end position="955"/>
    </location>
</feature>
<dbReference type="PATRIC" id="fig|66430.4.peg.3722"/>
<comment type="caution">
    <text evidence="2">Lacks conserved residue(s) required for the propagation of feature annotation.</text>
</comment>
<organism evidence="6 7">
    <name type="scientific">Streptomyces roseus</name>
    <dbReference type="NCBI Taxonomy" id="66430"/>
    <lineage>
        <taxon>Bacteria</taxon>
        <taxon>Bacillati</taxon>
        <taxon>Actinomycetota</taxon>
        <taxon>Actinomycetes</taxon>
        <taxon>Kitasatosporales</taxon>
        <taxon>Streptomycetaceae</taxon>
        <taxon>Streptomyces</taxon>
    </lineage>
</organism>
<name>A0A0J6XUZ6_9ACTN</name>
<evidence type="ECO:0000313" key="7">
    <source>
        <dbReference type="Proteomes" id="UP000035932"/>
    </source>
</evidence>
<dbReference type="InterPro" id="IPR024282">
    <property type="entry name" value="DUF3376"/>
</dbReference>
<dbReference type="AlphaFoldDB" id="A0A0J6XUZ6"/>
<keyword evidence="7" id="KW-1185">Reference proteome</keyword>
<dbReference type="PROSITE" id="PS51635">
    <property type="entry name" value="PNPLA"/>
    <property type="match status" value="1"/>
</dbReference>
<feature type="transmembrane region" description="Helical" evidence="4">
    <location>
        <begin position="1050"/>
        <end position="1067"/>
    </location>
</feature>
<evidence type="ECO:0000313" key="6">
    <source>
        <dbReference type="EMBL" id="KMO98523.1"/>
    </source>
</evidence>
<feature type="transmembrane region" description="Helical" evidence="4">
    <location>
        <begin position="996"/>
        <end position="1014"/>
    </location>
</feature>
<proteinExistence type="predicted"/>
<keyword evidence="4" id="KW-0812">Transmembrane</keyword>
<keyword evidence="1 2" id="KW-0443">Lipid metabolism</keyword>
<dbReference type="InterPro" id="IPR002641">
    <property type="entry name" value="PNPLA_dom"/>
</dbReference>
<feature type="active site" description="Proton acceptor" evidence="2">
    <location>
        <position position="274"/>
    </location>
</feature>
<keyword evidence="4" id="KW-0472">Membrane</keyword>